<feature type="compositionally biased region" description="Pro residues" evidence="1">
    <location>
        <begin position="383"/>
        <end position="393"/>
    </location>
</feature>
<feature type="compositionally biased region" description="Low complexity" evidence="1">
    <location>
        <begin position="202"/>
        <end position="220"/>
    </location>
</feature>
<keyword evidence="2" id="KW-1133">Transmembrane helix</keyword>
<feature type="chain" id="PRO_5032949991" description="Htaa domain-containing protein" evidence="3">
    <location>
        <begin position="37"/>
        <end position="414"/>
    </location>
</feature>
<feature type="signal peptide" evidence="3">
    <location>
        <begin position="1"/>
        <end position="36"/>
    </location>
</feature>
<proteinExistence type="predicted"/>
<feature type="region of interest" description="Disordered" evidence="1">
    <location>
        <begin position="367"/>
        <end position="397"/>
    </location>
</feature>
<dbReference type="RefSeq" id="WP_183513520.1">
    <property type="nucleotide sequence ID" value="NZ_JACIBU010000001.1"/>
</dbReference>
<organism evidence="4 5">
    <name type="scientific">Modestobacter versicolor</name>
    <dbReference type="NCBI Taxonomy" id="429133"/>
    <lineage>
        <taxon>Bacteria</taxon>
        <taxon>Bacillati</taxon>
        <taxon>Actinomycetota</taxon>
        <taxon>Actinomycetes</taxon>
        <taxon>Geodermatophilales</taxon>
        <taxon>Geodermatophilaceae</taxon>
        <taxon>Modestobacter</taxon>
    </lineage>
</organism>
<reference evidence="4 5" key="1">
    <citation type="submission" date="2020-08" db="EMBL/GenBank/DDBJ databases">
        <title>Sequencing the genomes of 1000 actinobacteria strains.</title>
        <authorList>
            <person name="Klenk H.-P."/>
        </authorList>
    </citation>
    <scope>NUCLEOTIDE SEQUENCE [LARGE SCALE GENOMIC DNA]</scope>
    <source>
        <strain evidence="4 5">DSM 16678</strain>
    </source>
</reference>
<keyword evidence="3" id="KW-0732">Signal</keyword>
<name>A0A839Y4G7_9ACTN</name>
<evidence type="ECO:0000313" key="4">
    <source>
        <dbReference type="EMBL" id="MBB3675124.1"/>
    </source>
</evidence>
<evidence type="ECO:0000256" key="3">
    <source>
        <dbReference type="SAM" id="SignalP"/>
    </source>
</evidence>
<dbReference type="InterPro" id="IPR006311">
    <property type="entry name" value="TAT_signal"/>
</dbReference>
<evidence type="ECO:0008006" key="6">
    <source>
        <dbReference type="Google" id="ProtNLM"/>
    </source>
</evidence>
<gene>
    <name evidence="4" type="ORF">FHX36_000859</name>
</gene>
<keyword evidence="2" id="KW-0812">Transmembrane</keyword>
<sequence length="414" mass="40709">MTTAEPTGLLRRLLALAVLAAAVAAATVLTAAPAAAAPRVTVADESGAARADTTYATTLTVSGTGFQSVSGGFGGIYVLFGWVSGAGWQPSAGGTSGTDYRFVPDSQAAENAGFQRFVAFPGSSTVAEANGGTIAADGSWSTRLMVPGATFQTVDGSGATVPVDCRTVTCGVITIGAHGVVNPANESFTPVAFADLQTTDPGTGPAAEQTTEAPAAGSPAPAAPPAGAPPAATAPAVLIDPATAVAGRVLSFTGSGLVAGEQVLATLDDGVASVGPLLVSAQGTVAGLLELPAELPGGNHELRVTGTTTGGVPVLTFAVESDAGALSVPVAPTASSRPSTAALFFVAAAALVLVVVLTAAVTRRRTRARLRRAAVPAPAGAPGGPPAGPPTPPSRRVRRALARRETELARTVAR</sequence>
<evidence type="ECO:0000313" key="5">
    <source>
        <dbReference type="Proteomes" id="UP000580718"/>
    </source>
</evidence>
<dbReference type="Proteomes" id="UP000580718">
    <property type="component" value="Unassembled WGS sequence"/>
</dbReference>
<feature type="transmembrane region" description="Helical" evidence="2">
    <location>
        <begin position="341"/>
        <end position="362"/>
    </location>
</feature>
<dbReference type="Gene3D" id="2.60.40.230">
    <property type="entry name" value="Neocarzinostatin-like"/>
    <property type="match status" value="1"/>
</dbReference>
<evidence type="ECO:0000256" key="1">
    <source>
        <dbReference type="SAM" id="MobiDB-lite"/>
    </source>
</evidence>
<dbReference type="PROSITE" id="PS51318">
    <property type="entry name" value="TAT"/>
    <property type="match status" value="1"/>
</dbReference>
<dbReference type="EMBL" id="JACIBU010000001">
    <property type="protein sequence ID" value="MBB3675124.1"/>
    <property type="molecule type" value="Genomic_DNA"/>
</dbReference>
<dbReference type="AlphaFoldDB" id="A0A839Y4G7"/>
<evidence type="ECO:0000256" key="2">
    <source>
        <dbReference type="SAM" id="Phobius"/>
    </source>
</evidence>
<accession>A0A839Y4G7</accession>
<comment type="caution">
    <text evidence="4">The sequence shown here is derived from an EMBL/GenBank/DDBJ whole genome shotgun (WGS) entry which is preliminary data.</text>
</comment>
<keyword evidence="2" id="KW-0472">Membrane</keyword>
<protein>
    <recommendedName>
        <fullName evidence="6">Htaa domain-containing protein</fullName>
    </recommendedName>
</protein>
<feature type="region of interest" description="Disordered" evidence="1">
    <location>
        <begin position="195"/>
        <end position="231"/>
    </location>
</feature>